<dbReference type="STRING" id="52442.SAMN05421880_12642"/>
<feature type="domain" description="Amidohydrolase-related" evidence="6">
    <location>
        <begin position="64"/>
        <end position="412"/>
    </location>
</feature>
<evidence type="ECO:0000256" key="3">
    <source>
        <dbReference type="ARBA" id="ARBA00022801"/>
    </source>
</evidence>
<dbReference type="SUPFAM" id="SSF51556">
    <property type="entry name" value="Metallo-dependent hydrolases"/>
    <property type="match status" value="1"/>
</dbReference>
<accession>A0A1I4STJ1</accession>
<keyword evidence="4 5" id="KW-0862">Zinc</keyword>
<feature type="binding site" evidence="5">
    <location>
        <position position="194"/>
    </location>
    <ligand>
        <name>substrate</name>
    </ligand>
</feature>
<evidence type="ECO:0000256" key="5">
    <source>
        <dbReference type="HAMAP-Rule" id="MF_01281"/>
    </source>
</evidence>
<keyword evidence="3 5" id="KW-0378">Hydrolase</keyword>
<dbReference type="Proteomes" id="UP000199561">
    <property type="component" value="Unassembled WGS sequence"/>
</dbReference>
<feature type="binding site" evidence="5">
    <location>
        <position position="101"/>
    </location>
    <ligand>
        <name>substrate</name>
    </ligand>
</feature>
<feature type="binding site" evidence="5">
    <location>
        <position position="309"/>
    </location>
    <ligand>
        <name>Zn(2+)</name>
        <dbReference type="ChEBI" id="CHEBI:29105"/>
    </ligand>
</feature>
<dbReference type="RefSeq" id="WP_090671070.1">
    <property type="nucleotide sequence ID" value="NZ_FOUF01000026.1"/>
</dbReference>
<dbReference type="AlphaFoldDB" id="A0A1I4STJ1"/>
<keyword evidence="2 5" id="KW-0479">Metal-binding</keyword>
<comment type="catalytic activity">
    <reaction evidence="5">
        <text>S-adenosyl-L-homocysteine + H2O + H(+) = S-inosyl-L-homocysteine + NH4(+)</text>
        <dbReference type="Rhea" id="RHEA:20716"/>
        <dbReference type="ChEBI" id="CHEBI:15377"/>
        <dbReference type="ChEBI" id="CHEBI:15378"/>
        <dbReference type="ChEBI" id="CHEBI:28938"/>
        <dbReference type="ChEBI" id="CHEBI:57856"/>
        <dbReference type="ChEBI" id="CHEBI:57985"/>
        <dbReference type="EC" id="3.5.4.28"/>
    </reaction>
</comment>
<feature type="binding site" evidence="5">
    <location>
        <position position="309"/>
    </location>
    <ligand>
        <name>substrate</name>
    </ligand>
</feature>
<feature type="binding site" evidence="5">
    <location>
        <position position="74"/>
    </location>
    <ligand>
        <name>Zn(2+)</name>
        <dbReference type="ChEBI" id="CHEBI:29105"/>
    </ligand>
</feature>
<dbReference type="GO" id="GO:0050270">
    <property type="term" value="F:S-adenosylhomocysteine deaminase activity"/>
    <property type="evidence" value="ECO:0007669"/>
    <property type="project" value="UniProtKB-UniRule"/>
</dbReference>
<reference evidence="7 8" key="1">
    <citation type="submission" date="2016-10" db="EMBL/GenBank/DDBJ databases">
        <authorList>
            <person name="de Groot N.N."/>
        </authorList>
    </citation>
    <scope>NUCLEOTIDE SEQUENCE [LARGE SCALE GENOMIC DNA]</scope>
    <source>
        <strain evidence="7 8">Nm146</strain>
    </source>
</reference>
<comment type="caution">
    <text evidence="5">Lacks conserved residue(s) required for the propagation of feature annotation.</text>
</comment>
<evidence type="ECO:0000256" key="4">
    <source>
        <dbReference type="ARBA" id="ARBA00022833"/>
    </source>
</evidence>
<organism evidence="7 8">
    <name type="scientific">Nitrosomonas nitrosa</name>
    <dbReference type="NCBI Taxonomy" id="52442"/>
    <lineage>
        <taxon>Bacteria</taxon>
        <taxon>Pseudomonadati</taxon>
        <taxon>Pseudomonadota</taxon>
        <taxon>Betaproteobacteria</taxon>
        <taxon>Nitrosomonadales</taxon>
        <taxon>Nitrosomonadaceae</taxon>
        <taxon>Nitrosomonas</taxon>
    </lineage>
</organism>
<dbReference type="NCBIfam" id="NF006549">
    <property type="entry name" value="PRK09045.1"/>
    <property type="match status" value="1"/>
</dbReference>
<sequence length="440" mass="48300">MLDSLTADTIIEARWIIPVEPEKTILSDHAIVINHGVIQAILPISQARSQFISHNHIALNHHAIIPGLINLHTHAAMTLMRGLADDLPLMEWLKYHIWPVETRYVSADFVLDGTLLACAEMLKGGVTCFNDMYFFPEVTAKAVIECGMRAAIGLIVIDFPSAYANDTDDYLFKGLSLRDCYSQHPQLSFCLAPHAPYSVSDKALTKIVTYAEQLDSPVHIHLHETHDEICSSLDTYGVRPIERLRQLGMLGPNLIAVHMVHLTKEEGNLLKEQNCSIAHCPSSNLKLASGIARIAELVALGINVGIGTDSAASNNRLDMFEEMRLAALLAKAQSGQADALSAHQALRLATLNGAIALGIDKITGSLAIGKAADITAVDFSTLALSPCFNPVSHLVYAASREHVSHVWVRGKLLLDDRELVTLNERELINRATQWQRRLNS</sequence>
<dbReference type="SUPFAM" id="SSF51338">
    <property type="entry name" value="Composite domain of metallo-dependent hydrolases"/>
    <property type="match status" value="1"/>
</dbReference>
<comment type="similarity">
    <text evidence="1">Belongs to the metallo-dependent hydrolases superfamily. ATZ/TRZ family.</text>
</comment>
<dbReference type="GO" id="GO:0046872">
    <property type="term" value="F:metal ion binding"/>
    <property type="evidence" value="ECO:0007669"/>
    <property type="project" value="UniProtKB-KW"/>
</dbReference>
<feature type="binding site" evidence="5">
    <location>
        <position position="221"/>
    </location>
    <ligand>
        <name>Zn(2+)</name>
        <dbReference type="ChEBI" id="CHEBI:29105"/>
    </ligand>
</feature>
<comment type="function">
    <text evidence="5">Catalyzes the deamination of 5-methylthioadenosine and S-adenosyl-L-homocysteine into 5-methylthioinosine and S-inosyl-L-homocysteine, respectively. Is also able to deaminate adenosine.</text>
</comment>
<dbReference type="Gene3D" id="3.20.20.140">
    <property type="entry name" value="Metal-dependent hydrolases"/>
    <property type="match status" value="1"/>
</dbReference>
<evidence type="ECO:0000259" key="6">
    <source>
        <dbReference type="Pfam" id="PF01979"/>
    </source>
</evidence>
<comment type="cofactor">
    <cofactor evidence="5">
        <name>Zn(2+)</name>
        <dbReference type="ChEBI" id="CHEBI:29105"/>
    </cofactor>
    <text evidence="5">Binds 1 zinc ion per subunit.</text>
</comment>
<dbReference type="HAMAP" id="MF_01281">
    <property type="entry name" value="MTA_SAH_deamin"/>
    <property type="match status" value="1"/>
</dbReference>
<dbReference type="InterPro" id="IPR032466">
    <property type="entry name" value="Metal_Hydrolase"/>
</dbReference>
<dbReference type="InterPro" id="IPR023512">
    <property type="entry name" value="Deaminase_MtaD/DadD"/>
</dbReference>
<dbReference type="PANTHER" id="PTHR43794">
    <property type="entry name" value="AMINOHYDROLASE SSNA-RELATED"/>
    <property type="match status" value="1"/>
</dbReference>
<protein>
    <recommendedName>
        <fullName evidence="5">5-methylthioadenosine/S-adenosylhomocysteine deaminase</fullName>
        <shortName evidence="5">MTA/SAH deaminase</shortName>
        <ecNumber evidence="5">3.5.4.28</ecNumber>
        <ecNumber evidence="5">3.5.4.31</ecNumber>
    </recommendedName>
</protein>
<dbReference type="GO" id="GO:0090614">
    <property type="term" value="F:5'-methylthioadenosine deaminase activity"/>
    <property type="evidence" value="ECO:0007669"/>
    <property type="project" value="UniProtKB-UniRule"/>
</dbReference>
<dbReference type="PANTHER" id="PTHR43794:SF11">
    <property type="entry name" value="AMIDOHYDROLASE-RELATED DOMAIN-CONTAINING PROTEIN"/>
    <property type="match status" value="1"/>
</dbReference>
<comment type="similarity">
    <text evidence="5">Belongs to the metallo-dependent hydrolases superfamily. MTA/SAH deaminase family.</text>
</comment>
<dbReference type="InterPro" id="IPR006680">
    <property type="entry name" value="Amidohydro-rel"/>
</dbReference>
<dbReference type="EC" id="3.5.4.28" evidence="5"/>
<dbReference type="Gene3D" id="2.30.40.10">
    <property type="entry name" value="Urease, subunit C, domain 1"/>
    <property type="match status" value="1"/>
</dbReference>
<dbReference type="FunFam" id="3.20.20.140:FF:000014">
    <property type="entry name" value="5-methylthioadenosine/S-adenosylhomocysteine deaminase"/>
    <property type="match status" value="1"/>
</dbReference>
<dbReference type="InterPro" id="IPR011059">
    <property type="entry name" value="Metal-dep_hydrolase_composite"/>
</dbReference>
<feature type="binding site" evidence="5">
    <location>
        <position position="72"/>
    </location>
    <ligand>
        <name>Zn(2+)</name>
        <dbReference type="ChEBI" id="CHEBI:29105"/>
    </ligand>
</feature>
<evidence type="ECO:0000256" key="2">
    <source>
        <dbReference type="ARBA" id="ARBA00022723"/>
    </source>
</evidence>
<comment type="catalytic activity">
    <reaction evidence="5">
        <text>S-methyl-5'-thioadenosine + H2O + H(+) = S-methyl-5'-thioinosine + NH4(+)</text>
        <dbReference type="Rhea" id="RHEA:25025"/>
        <dbReference type="ChEBI" id="CHEBI:15377"/>
        <dbReference type="ChEBI" id="CHEBI:15378"/>
        <dbReference type="ChEBI" id="CHEBI:17509"/>
        <dbReference type="ChEBI" id="CHEBI:28938"/>
        <dbReference type="ChEBI" id="CHEBI:48595"/>
        <dbReference type="EC" id="3.5.4.31"/>
    </reaction>
</comment>
<gene>
    <name evidence="5" type="primary">mtaD</name>
    <name evidence="7" type="ORF">SAMN05421880_12642</name>
</gene>
<dbReference type="Pfam" id="PF01979">
    <property type="entry name" value="Amidohydro_1"/>
    <property type="match status" value="1"/>
</dbReference>
<keyword evidence="8" id="KW-1185">Reference proteome</keyword>
<dbReference type="InterPro" id="IPR050287">
    <property type="entry name" value="MTA/SAH_deaminase"/>
</dbReference>
<dbReference type="EC" id="3.5.4.31" evidence="5"/>
<evidence type="ECO:0000313" key="8">
    <source>
        <dbReference type="Proteomes" id="UP000199561"/>
    </source>
</evidence>
<dbReference type="CDD" id="cd01298">
    <property type="entry name" value="ATZ_TRZ_like"/>
    <property type="match status" value="1"/>
</dbReference>
<proteinExistence type="inferred from homology"/>
<dbReference type="EMBL" id="FOUF01000026">
    <property type="protein sequence ID" value="SFM67806.1"/>
    <property type="molecule type" value="Genomic_DNA"/>
</dbReference>
<name>A0A1I4STJ1_9PROT</name>
<evidence type="ECO:0000313" key="7">
    <source>
        <dbReference type="EMBL" id="SFM67806.1"/>
    </source>
</evidence>
<evidence type="ECO:0000256" key="1">
    <source>
        <dbReference type="ARBA" id="ARBA00006745"/>
    </source>
</evidence>
<feature type="binding site" evidence="5">
    <location>
        <position position="224"/>
    </location>
    <ligand>
        <name>substrate</name>
    </ligand>
</feature>